<protein>
    <submittedName>
        <fullName evidence="2">Uncharacterized protein</fullName>
    </submittedName>
</protein>
<organism evidence="2 3">
    <name type="scientific">Puccinia graminis f. sp. tritici</name>
    <dbReference type="NCBI Taxonomy" id="56615"/>
    <lineage>
        <taxon>Eukaryota</taxon>
        <taxon>Fungi</taxon>
        <taxon>Dikarya</taxon>
        <taxon>Basidiomycota</taxon>
        <taxon>Pucciniomycotina</taxon>
        <taxon>Pucciniomycetes</taxon>
        <taxon>Pucciniales</taxon>
        <taxon>Pucciniaceae</taxon>
        <taxon>Puccinia</taxon>
    </lineage>
</organism>
<name>A0A5B0RNG5_PUCGR</name>
<gene>
    <name evidence="2" type="ORF">PGTUg99_028927</name>
</gene>
<reference evidence="2 3" key="1">
    <citation type="submission" date="2019-05" db="EMBL/GenBank/DDBJ databases">
        <title>Emergence of the Ug99 lineage of the wheat stem rust pathogen through somatic hybridization.</title>
        <authorList>
            <person name="Li F."/>
            <person name="Upadhyaya N.M."/>
            <person name="Sperschneider J."/>
            <person name="Matny O."/>
            <person name="Nguyen-Phuc H."/>
            <person name="Mago R."/>
            <person name="Raley C."/>
            <person name="Miller M.E."/>
            <person name="Silverstein K.A.T."/>
            <person name="Henningsen E."/>
            <person name="Hirsch C.D."/>
            <person name="Visser B."/>
            <person name="Pretorius Z.A."/>
            <person name="Steffenson B.J."/>
            <person name="Schwessinger B."/>
            <person name="Dodds P.N."/>
            <person name="Figueroa M."/>
        </authorList>
    </citation>
    <scope>NUCLEOTIDE SEQUENCE [LARGE SCALE GENOMIC DNA]</scope>
    <source>
        <strain evidence="2 3">Ug99</strain>
    </source>
</reference>
<proteinExistence type="predicted"/>
<comment type="caution">
    <text evidence="2">The sequence shown here is derived from an EMBL/GenBank/DDBJ whole genome shotgun (WGS) entry which is preliminary data.</text>
</comment>
<accession>A0A5B0RNG5</accession>
<feature type="region of interest" description="Disordered" evidence="1">
    <location>
        <begin position="23"/>
        <end position="43"/>
    </location>
</feature>
<dbReference type="AlphaFoldDB" id="A0A5B0RNG5"/>
<dbReference type="Proteomes" id="UP000325313">
    <property type="component" value="Unassembled WGS sequence"/>
</dbReference>
<dbReference type="EMBL" id="VDEP01000171">
    <property type="protein sequence ID" value="KAA1126585.1"/>
    <property type="molecule type" value="Genomic_DNA"/>
</dbReference>
<sequence>MSPPPHKPSHISTLHRLVSTFNGLKDKQHRPEDQLGHLPHHRPRELEKVEREVIESHAGDLNNRFRELHTNVQRAEEFLRKVKRTSL</sequence>
<evidence type="ECO:0000313" key="3">
    <source>
        <dbReference type="Proteomes" id="UP000325313"/>
    </source>
</evidence>
<evidence type="ECO:0000313" key="2">
    <source>
        <dbReference type="EMBL" id="KAA1126585.1"/>
    </source>
</evidence>
<evidence type="ECO:0000256" key="1">
    <source>
        <dbReference type="SAM" id="MobiDB-lite"/>
    </source>
</evidence>
<feature type="compositionally biased region" description="Basic and acidic residues" evidence="1">
    <location>
        <begin position="24"/>
        <end position="35"/>
    </location>
</feature>